<evidence type="ECO:0000313" key="3">
    <source>
        <dbReference type="Proteomes" id="UP000001116"/>
    </source>
</evidence>
<sequence>MSLPTALPSSSTTGDPATATSAAAEPLQSVATQGGTASTADFTLDSGVAEQCRQMVQSIQLPRPLTMRNLIQSVATQLGVRIRAHEQSLTDPEVSGVITQKKSGLIIVSWPQDYEKTHPWWTALCVGHELGHLMCNHLAKKPQYSRCQIGVSVADNADEAAAEYFGTLLAERIEAQETTTGWRRVIDLRDQDNVAGNFTRLLRG</sequence>
<keyword evidence="2" id="KW-0614">Plasmid</keyword>
<gene>
    <name evidence="2" type="ordered locus">Krad_4608</name>
</gene>
<accession>A6WGX8</accession>
<keyword evidence="3" id="KW-1185">Reference proteome</keyword>
<feature type="region of interest" description="Disordered" evidence="1">
    <location>
        <begin position="1"/>
        <end position="34"/>
    </location>
</feature>
<dbReference type="HOGENOM" id="CLU_1341769_0_0_11"/>
<dbReference type="EMBL" id="CP000751">
    <property type="protein sequence ID" value="ABS06067.1"/>
    <property type="molecule type" value="Genomic_DNA"/>
</dbReference>
<dbReference type="Proteomes" id="UP000001116">
    <property type="component" value="Plasmid pKRAD01"/>
</dbReference>
<dbReference type="RefSeq" id="WP_012001955.1">
    <property type="nucleotide sequence ID" value="NC_009806.1"/>
</dbReference>
<reference evidence="3" key="1">
    <citation type="journal article" date="2008" name="PLoS ONE">
        <title>Survival in nuclear waste, extreme resistance, and potential applications gleaned from the genome sequence of Kineococcus radiotolerans SRS30216.</title>
        <authorList>
            <person name="Bagwell C.E."/>
            <person name="Bhat S."/>
            <person name="Hawkins G.M."/>
            <person name="Smith B.W."/>
            <person name="Biswas T."/>
            <person name="Hoover T.R."/>
            <person name="Saunders E."/>
            <person name="Han C.S."/>
            <person name="Tsodikov O.V."/>
            <person name="Shimkets L.J."/>
        </authorList>
    </citation>
    <scope>NUCLEOTIDE SEQUENCE [LARGE SCALE GENOMIC DNA]</scope>
    <source>
        <strain evidence="3">ATCC BAA-149 / DSM 14245 / SRS30216</strain>
    </source>
</reference>
<evidence type="ECO:0000313" key="2">
    <source>
        <dbReference type="EMBL" id="ABS06067.1"/>
    </source>
</evidence>
<evidence type="ECO:0008006" key="4">
    <source>
        <dbReference type="Google" id="ProtNLM"/>
    </source>
</evidence>
<geneLocation type="plasmid" evidence="2 3">
    <name>pKRAD01</name>
</geneLocation>
<feature type="compositionally biased region" description="Low complexity" evidence="1">
    <location>
        <begin position="1"/>
        <end position="13"/>
    </location>
</feature>
<dbReference type="AlphaFoldDB" id="A6WGX8"/>
<proteinExistence type="predicted"/>
<protein>
    <recommendedName>
        <fullName evidence="4">IrrE N-terminal-like domain-containing protein</fullName>
    </recommendedName>
</protein>
<dbReference type="KEGG" id="kra:Krad_4608"/>
<evidence type="ECO:0000256" key="1">
    <source>
        <dbReference type="SAM" id="MobiDB-lite"/>
    </source>
</evidence>
<name>A6WGX8_KINRD</name>
<organism evidence="2 3">
    <name type="scientific">Kineococcus radiotolerans (strain ATCC BAA-149 / DSM 14245 / SRS30216)</name>
    <dbReference type="NCBI Taxonomy" id="266940"/>
    <lineage>
        <taxon>Bacteria</taxon>
        <taxon>Bacillati</taxon>
        <taxon>Actinomycetota</taxon>
        <taxon>Actinomycetes</taxon>
        <taxon>Kineosporiales</taxon>
        <taxon>Kineosporiaceae</taxon>
        <taxon>Kineococcus</taxon>
    </lineage>
</organism>